<keyword evidence="1" id="KW-0812">Transmembrane</keyword>
<organism evidence="2 3">
    <name type="scientific">Streptomyces kurssanovii</name>
    <dbReference type="NCBI Taxonomy" id="67312"/>
    <lineage>
        <taxon>Bacteria</taxon>
        <taxon>Bacillati</taxon>
        <taxon>Actinomycetota</taxon>
        <taxon>Actinomycetes</taxon>
        <taxon>Kitasatosporales</taxon>
        <taxon>Streptomycetaceae</taxon>
        <taxon>Streptomyces</taxon>
    </lineage>
</organism>
<keyword evidence="1" id="KW-1133">Transmembrane helix</keyword>
<evidence type="ECO:0000313" key="3">
    <source>
        <dbReference type="Proteomes" id="UP001552521"/>
    </source>
</evidence>
<reference evidence="2 3" key="1">
    <citation type="submission" date="2024-06" db="EMBL/GenBank/DDBJ databases">
        <title>The Natural Products Discovery Center: Release of the First 8490 Sequenced Strains for Exploring Actinobacteria Biosynthetic Diversity.</title>
        <authorList>
            <person name="Kalkreuter E."/>
            <person name="Kautsar S.A."/>
            <person name="Yang D."/>
            <person name="Bader C.D."/>
            <person name="Teijaro C.N."/>
            <person name="Fluegel L."/>
            <person name="Davis C.M."/>
            <person name="Simpson J.R."/>
            <person name="Lauterbach L."/>
            <person name="Steele A.D."/>
            <person name="Gui C."/>
            <person name="Meng S."/>
            <person name="Li G."/>
            <person name="Viehrig K."/>
            <person name="Ye F."/>
            <person name="Su P."/>
            <person name="Kiefer A.F."/>
            <person name="Nichols A."/>
            <person name="Cepeda A.J."/>
            <person name="Yan W."/>
            <person name="Fan B."/>
            <person name="Jiang Y."/>
            <person name="Adhikari A."/>
            <person name="Zheng C.-J."/>
            <person name="Schuster L."/>
            <person name="Cowan T.M."/>
            <person name="Smanski M.J."/>
            <person name="Chevrette M.G."/>
            <person name="De Carvalho L.P.S."/>
            <person name="Shen B."/>
        </authorList>
    </citation>
    <scope>NUCLEOTIDE SEQUENCE [LARGE SCALE GENOMIC DNA]</scope>
    <source>
        <strain evidence="2 3">NPDC049344</strain>
    </source>
</reference>
<sequence>MIWDDDLLTVAGVPVWLLTVGGGAAVVAVAALSLLRVRASRRTPTPGAAL</sequence>
<proteinExistence type="predicted"/>
<keyword evidence="3" id="KW-1185">Reference proteome</keyword>
<feature type="transmembrane region" description="Helical" evidence="1">
    <location>
        <begin position="15"/>
        <end position="35"/>
    </location>
</feature>
<dbReference type="Proteomes" id="UP001552521">
    <property type="component" value="Unassembled WGS sequence"/>
</dbReference>
<gene>
    <name evidence="2" type="ORF">AB0K36_21055</name>
</gene>
<keyword evidence="1" id="KW-0472">Membrane</keyword>
<name>A0ABV3HXF0_9ACTN</name>
<dbReference type="EMBL" id="JBFAQK010000029">
    <property type="protein sequence ID" value="MEV4683264.1"/>
    <property type="molecule type" value="Genomic_DNA"/>
</dbReference>
<evidence type="ECO:0000313" key="2">
    <source>
        <dbReference type="EMBL" id="MEV4683264.1"/>
    </source>
</evidence>
<comment type="caution">
    <text evidence="2">The sequence shown here is derived from an EMBL/GenBank/DDBJ whole genome shotgun (WGS) entry which is preliminary data.</text>
</comment>
<evidence type="ECO:0000256" key="1">
    <source>
        <dbReference type="SAM" id="Phobius"/>
    </source>
</evidence>
<protein>
    <submittedName>
        <fullName evidence="2">Uncharacterized protein</fullName>
    </submittedName>
</protein>
<accession>A0ABV3HXF0</accession>
<dbReference type="RefSeq" id="WP_364596488.1">
    <property type="nucleotide sequence ID" value="NZ_JBFAQK010000029.1"/>
</dbReference>